<keyword evidence="7" id="KW-1185">Reference proteome</keyword>
<evidence type="ECO:0000256" key="3">
    <source>
        <dbReference type="ARBA" id="ARBA00023125"/>
    </source>
</evidence>
<dbReference type="InterPro" id="IPR037171">
    <property type="entry name" value="NagB/RpiA_transferase-like"/>
</dbReference>
<keyword evidence="3" id="KW-0238">DNA-binding</keyword>
<evidence type="ECO:0000256" key="1">
    <source>
        <dbReference type="ARBA" id="ARBA00010466"/>
    </source>
</evidence>
<keyword evidence="2" id="KW-0805">Transcription regulation</keyword>
<reference evidence="6 7" key="1">
    <citation type="submission" date="2024-01" db="EMBL/GenBank/DDBJ databases">
        <title>Multi-omics insights into the function and evolution of sodium benzoate biodegradation pathways in Benzoatithermus flavus gen. nov., sp. nov. from hot spring.</title>
        <authorList>
            <person name="Hu C.-J."/>
            <person name="Li W.-J."/>
        </authorList>
    </citation>
    <scope>NUCLEOTIDE SEQUENCE [LARGE SCALE GENOMIC DNA]</scope>
    <source>
        <strain evidence="6 7">SYSU G07066</strain>
    </source>
</reference>
<feature type="domain" description="Sugar-binding" evidence="5">
    <location>
        <begin position="59"/>
        <end position="309"/>
    </location>
</feature>
<accession>A0ABU8XK56</accession>
<dbReference type="Pfam" id="PF04198">
    <property type="entry name" value="Sugar-bind"/>
    <property type="match status" value="1"/>
</dbReference>
<evidence type="ECO:0000256" key="2">
    <source>
        <dbReference type="ARBA" id="ARBA00023015"/>
    </source>
</evidence>
<evidence type="ECO:0000313" key="6">
    <source>
        <dbReference type="EMBL" id="MEK0081591.1"/>
    </source>
</evidence>
<gene>
    <name evidence="6" type="ORF">U1T56_00380</name>
</gene>
<dbReference type="InterPro" id="IPR036388">
    <property type="entry name" value="WH-like_DNA-bd_sf"/>
</dbReference>
<dbReference type="PANTHER" id="PTHR34294:SF1">
    <property type="entry name" value="TRANSCRIPTIONAL REGULATOR LSRR"/>
    <property type="match status" value="1"/>
</dbReference>
<dbReference type="Proteomes" id="UP001375743">
    <property type="component" value="Unassembled WGS sequence"/>
</dbReference>
<dbReference type="EMBL" id="JBBLZC010000001">
    <property type="protein sequence ID" value="MEK0081591.1"/>
    <property type="molecule type" value="Genomic_DNA"/>
</dbReference>
<dbReference type="SUPFAM" id="SSF100950">
    <property type="entry name" value="NagB/RpiA/CoA transferase-like"/>
    <property type="match status" value="1"/>
</dbReference>
<proteinExistence type="inferred from homology"/>
<evidence type="ECO:0000259" key="5">
    <source>
        <dbReference type="Pfam" id="PF04198"/>
    </source>
</evidence>
<dbReference type="PANTHER" id="PTHR34294">
    <property type="entry name" value="TRANSCRIPTIONAL REGULATOR-RELATED"/>
    <property type="match status" value="1"/>
</dbReference>
<dbReference type="Gene3D" id="3.40.50.1360">
    <property type="match status" value="1"/>
</dbReference>
<sequence>MQQDELSLASRAAWLSYVGNYTQEEIAGRLGVSRIKVNRLIGQAVRAGLVHVFVEGTAAECIELEESIARRWGLAFCTVAPMVDESPLPLATLAAAGGHWLHRTLETGRVSLVGVGHGRTLGAVVANLPRTPRPGVRFVSLLGSLTRHAAANPFDVIHRLAEITGAESYFLPAPFFADSVEDKQVLMAQRSIESVFALARAAELVIVGIGEVGPEAHLRTIGMITPEEHAAIERAGAVGEVLGRFLDARGRPVMAEINERAIAVRLEELKGRQIVAIAGGRGKARAIAAVLESGLLTGLITDEATAREIAAIGHAAAGSGAVFHPTTRVTAGRARDAREGT</sequence>
<keyword evidence="4" id="KW-0804">Transcription</keyword>
<evidence type="ECO:0000256" key="4">
    <source>
        <dbReference type="ARBA" id="ARBA00023163"/>
    </source>
</evidence>
<dbReference type="InterPro" id="IPR007324">
    <property type="entry name" value="Sugar-bd_dom_put"/>
</dbReference>
<dbReference type="Gene3D" id="1.10.10.10">
    <property type="entry name" value="Winged helix-like DNA-binding domain superfamily/Winged helix DNA-binding domain"/>
    <property type="match status" value="1"/>
</dbReference>
<organism evidence="6 7">
    <name type="scientific">Benzoatithermus flavus</name>
    <dbReference type="NCBI Taxonomy" id="3108223"/>
    <lineage>
        <taxon>Bacteria</taxon>
        <taxon>Pseudomonadati</taxon>
        <taxon>Pseudomonadota</taxon>
        <taxon>Alphaproteobacteria</taxon>
        <taxon>Geminicoccales</taxon>
        <taxon>Geminicoccaceae</taxon>
        <taxon>Benzoatithermus</taxon>
    </lineage>
</organism>
<comment type="caution">
    <text evidence="6">The sequence shown here is derived from an EMBL/GenBank/DDBJ whole genome shotgun (WGS) entry which is preliminary data.</text>
</comment>
<comment type="similarity">
    <text evidence="1">Belongs to the SorC transcriptional regulatory family.</text>
</comment>
<evidence type="ECO:0000313" key="7">
    <source>
        <dbReference type="Proteomes" id="UP001375743"/>
    </source>
</evidence>
<name>A0ABU8XK56_9PROT</name>
<dbReference type="InterPro" id="IPR051054">
    <property type="entry name" value="SorC_transcr_regulators"/>
</dbReference>
<dbReference type="RefSeq" id="WP_418157444.1">
    <property type="nucleotide sequence ID" value="NZ_JBBLZC010000001.1"/>
</dbReference>
<protein>
    <submittedName>
        <fullName evidence="6">Sugar-binding transcriptional regulator</fullName>
    </submittedName>
</protein>